<dbReference type="SUPFAM" id="SSF54593">
    <property type="entry name" value="Glyoxalase/Bleomycin resistance protein/Dihydroxybiphenyl dioxygenase"/>
    <property type="match status" value="1"/>
</dbReference>
<evidence type="ECO:0000259" key="1">
    <source>
        <dbReference type="PROSITE" id="PS51819"/>
    </source>
</evidence>
<proteinExistence type="predicted"/>
<reference evidence="3" key="1">
    <citation type="submission" date="2017-12" db="EMBL/GenBank/DDBJ databases">
        <title>Draft genome sequence of Telmatospirillum siberiense 26-4b1T, an acidotolerant peatland alphaproteobacterium potentially involved in sulfur cycling.</title>
        <authorList>
            <person name="Hausmann B."/>
            <person name="Pjevac P."/>
            <person name="Schreck K."/>
            <person name="Herbold C.W."/>
            <person name="Daims H."/>
            <person name="Wagner M."/>
            <person name="Pester M."/>
            <person name="Loy A."/>
        </authorList>
    </citation>
    <scope>NUCLEOTIDE SEQUENCE [LARGE SCALE GENOMIC DNA]</scope>
    <source>
        <strain evidence="3">26-4b1</strain>
    </source>
</reference>
<dbReference type="Pfam" id="PF00903">
    <property type="entry name" value="Glyoxalase"/>
    <property type="match status" value="1"/>
</dbReference>
<name>A0A2N3PP88_9PROT</name>
<protein>
    <submittedName>
        <fullName evidence="2">Glyoxalase</fullName>
    </submittedName>
</protein>
<dbReference type="InterPro" id="IPR004360">
    <property type="entry name" value="Glyas_Fos-R_dOase_dom"/>
</dbReference>
<dbReference type="RefSeq" id="WP_101252952.1">
    <property type="nucleotide sequence ID" value="NZ_PIUM01000036.1"/>
</dbReference>
<sequence>MAYAKQSYVEHVAIRVRDIHWHIRFFRDVLGMTLREVQGEPDAPRQVWTIGGVQLASEPGFEGPEGRLAHIGVMTEDLEGALAEAERWGVRHLPQGRNWLQLPDGLCLELIQASGPAVAQALAIDPRA</sequence>
<evidence type="ECO:0000313" key="3">
    <source>
        <dbReference type="Proteomes" id="UP000233293"/>
    </source>
</evidence>
<comment type="caution">
    <text evidence="2">The sequence shown here is derived from an EMBL/GenBank/DDBJ whole genome shotgun (WGS) entry which is preliminary data.</text>
</comment>
<dbReference type="OrthoDB" id="6874672at2"/>
<dbReference type="EMBL" id="PIUM01000036">
    <property type="protein sequence ID" value="PKU22184.1"/>
    <property type="molecule type" value="Genomic_DNA"/>
</dbReference>
<dbReference type="InterPro" id="IPR037523">
    <property type="entry name" value="VOC_core"/>
</dbReference>
<dbReference type="AlphaFoldDB" id="A0A2N3PP88"/>
<dbReference type="InterPro" id="IPR029068">
    <property type="entry name" value="Glyas_Bleomycin-R_OHBP_Dase"/>
</dbReference>
<feature type="domain" description="VOC" evidence="1">
    <location>
        <begin position="8"/>
        <end position="128"/>
    </location>
</feature>
<gene>
    <name evidence="2" type="ORF">CWS72_22765</name>
</gene>
<keyword evidence="3" id="KW-1185">Reference proteome</keyword>
<evidence type="ECO:0000313" key="2">
    <source>
        <dbReference type="EMBL" id="PKU22184.1"/>
    </source>
</evidence>
<dbReference type="PROSITE" id="PS51819">
    <property type="entry name" value="VOC"/>
    <property type="match status" value="1"/>
</dbReference>
<organism evidence="2 3">
    <name type="scientific">Telmatospirillum siberiense</name>
    <dbReference type="NCBI Taxonomy" id="382514"/>
    <lineage>
        <taxon>Bacteria</taxon>
        <taxon>Pseudomonadati</taxon>
        <taxon>Pseudomonadota</taxon>
        <taxon>Alphaproteobacteria</taxon>
        <taxon>Rhodospirillales</taxon>
        <taxon>Rhodospirillaceae</taxon>
        <taxon>Telmatospirillum</taxon>
    </lineage>
</organism>
<accession>A0A2N3PP88</accession>
<dbReference type="Gene3D" id="3.10.180.10">
    <property type="entry name" value="2,3-Dihydroxybiphenyl 1,2-Dioxygenase, domain 1"/>
    <property type="match status" value="1"/>
</dbReference>
<dbReference type="Proteomes" id="UP000233293">
    <property type="component" value="Unassembled WGS sequence"/>
</dbReference>